<proteinExistence type="predicted"/>
<name>A0A1C3RF18_9PROT</name>
<reference evidence="4 5" key="1">
    <citation type="submission" date="2016-07" db="EMBL/GenBank/DDBJ databases">
        <authorList>
            <person name="Lefevre C.T."/>
        </authorList>
    </citation>
    <scope>NUCLEOTIDE SEQUENCE [LARGE SCALE GENOMIC DNA]</scope>
    <source>
        <strain evidence="4">PR1</strain>
    </source>
</reference>
<sequence>MSILMKNKKLLSLVIYLACILPLCVTHAIAANKPSIVICGTTWGKLSGPSLPNKGFVADLVLRVFQHAGYEAKYEIVPWARCIAGVKELKYDLVASAWHGDEIDEEYNYLNDILIDSINFIVPEGSTIKSGNIESFYGLHVGMVRETTGIVEAFSKEDRNNLNISYTANLSSLPKMLIGKRFDAIVGDPVNLNEVMKEQGLNVHHKLITLQPPLKTNIQAPIISKKHPNKDQIISDFNNSFRILVSEGMYDDLITLHDYQANYPK</sequence>
<dbReference type="EMBL" id="FLYE01000006">
    <property type="protein sequence ID" value="SCA55883.1"/>
    <property type="molecule type" value="Genomic_DNA"/>
</dbReference>
<evidence type="ECO:0000256" key="1">
    <source>
        <dbReference type="ARBA" id="ARBA00022729"/>
    </source>
</evidence>
<dbReference type="Pfam" id="PF00497">
    <property type="entry name" value="SBP_bac_3"/>
    <property type="match status" value="1"/>
</dbReference>
<gene>
    <name evidence="4" type="ORF">MTBPR1_140001</name>
</gene>
<evidence type="ECO:0000313" key="5">
    <source>
        <dbReference type="Proteomes" id="UP000231658"/>
    </source>
</evidence>
<dbReference type="PANTHER" id="PTHR35936">
    <property type="entry name" value="MEMBRANE-BOUND LYTIC MUREIN TRANSGLYCOSYLASE F"/>
    <property type="match status" value="1"/>
</dbReference>
<keyword evidence="1 2" id="KW-0732">Signal</keyword>
<protein>
    <recommendedName>
        <fullName evidence="3">Solute-binding protein family 3/N-terminal domain-containing protein</fullName>
    </recommendedName>
</protein>
<dbReference type="RefSeq" id="WP_069186588.1">
    <property type="nucleotide sequence ID" value="NZ_FLYE01000006.1"/>
</dbReference>
<accession>A0A1C3RF18</accession>
<feature type="signal peptide" evidence="2">
    <location>
        <begin position="1"/>
        <end position="30"/>
    </location>
</feature>
<evidence type="ECO:0000259" key="3">
    <source>
        <dbReference type="SMART" id="SM00062"/>
    </source>
</evidence>
<dbReference type="PANTHER" id="PTHR35936:SF25">
    <property type="entry name" value="ABC TRANSPORTER SUBSTRATE-BINDING PROTEIN"/>
    <property type="match status" value="1"/>
</dbReference>
<dbReference type="STRING" id="1867952.MTBPR1_140001"/>
<dbReference type="SUPFAM" id="SSF53850">
    <property type="entry name" value="Periplasmic binding protein-like II"/>
    <property type="match status" value="1"/>
</dbReference>
<dbReference type="AlphaFoldDB" id="A0A1C3RF18"/>
<keyword evidence="5" id="KW-1185">Reference proteome</keyword>
<evidence type="ECO:0000313" key="4">
    <source>
        <dbReference type="EMBL" id="SCA55883.1"/>
    </source>
</evidence>
<feature type="domain" description="Solute-binding protein family 3/N-terminal" evidence="3">
    <location>
        <begin position="36"/>
        <end position="257"/>
    </location>
</feature>
<dbReference type="Gene3D" id="3.40.190.10">
    <property type="entry name" value="Periplasmic binding protein-like II"/>
    <property type="match status" value="2"/>
</dbReference>
<dbReference type="InterPro" id="IPR001638">
    <property type="entry name" value="Solute-binding_3/MltF_N"/>
</dbReference>
<dbReference type="SMART" id="SM00062">
    <property type="entry name" value="PBPb"/>
    <property type="match status" value="1"/>
</dbReference>
<evidence type="ECO:0000256" key="2">
    <source>
        <dbReference type="SAM" id="SignalP"/>
    </source>
</evidence>
<dbReference type="Proteomes" id="UP000231658">
    <property type="component" value="Unassembled WGS sequence"/>
</dbReference>
<dbReference type="OrthoDB" id="8479038at2"/>
<organism evidence="4 5">
    <name type="scientific">Candidatus Terasakiella magnetica</name>
    <dbReference type="NCBI Taxonomy" id="1867952"/>
    <lineage>
        <taxon>Bacteria</taxon>
        <taxon>Pseudomonadati</taxon>
        <taxon>Pseudomonadota</taxon>
        <taxon>Alphaproteobacteria</taxon>
        <taxon>Rhodospirillales</taxon>
        <taxon>Terasakiellaceae</taxon>
        <taxon>Terasakiella</taxon>
    </lineage>
</organism>
<feature type="chain" id="PRO_5008680677" description="Solute-binding protein family 3/N-terminal domain-containing protein" evidence="2">
    <location>
        <begin position="31"/>
        <end position="265"/>
    </location>
</feature>